<sequence length="500" mass="58652">MQVGVIDWWWAALLAAAVMWLVLSLVQRAERQRLLSQFEQLQSREQERYLQLEANYNQLSGRSEHLQEQLEDLRAEYLLKSERMASLMAEKEGLQRQLELLQQQWQEEQLRLQEVEKNWHQSQRQYAALEVRYQEVQRQAQEKLQLLQQAESQLSERFENLANRIFQEKAERFSQQNRDQLDSLLQPLKEQLGDFRQQVQNSYEKEAFERRSLKQEIQTLQSLNQRMSEEALNLTRALKGDKKLQGNWGEMVLARVLAESGLRQGHEYHTQVALKNAEGKDYQPDVVVHLPDQKDIVIDSKVSLVDYERYHSSDDESERQSALRRHVQALRNHIRALGGKDYQQLQGLRTLDYVLMFVPIEAAFMVAMEEDPSLFQFGLEHNILLVSPANLLVVLRTINHIWQYERQNQNAQLIAQQAAALYDKLRGFAEDMQRLGQQLEQSQQSYERAMNRFSRGRGNLVARAQRFVELGARPTKPLPAELLAESEWQLEQEEVDSQSS</sequence>
<keyword evidence="8" id="KW-1185">Reference proteome</keyword>
<feature type="transmembrane region" description="Helical" evidence="6">
    <location>
        <begin position="6"/>
        <end position="26"/>
    </location>
</feature>
<evidence type="ECO:0000256" key="6">
    <source>
        <dbReference type="SAM" id="Phobius"/>
    </source>
</evidence>
<proteinExistence type="inferred from homology"/>
<dbReference type="Proteomes" id="UP001589628">
    <property type="component" value="Unassembled WGS sequence"/>
</dbReference>
<evidence type="ECO:0000256" key="1">
    <source>
        <dbReference type="ARBA" id="ARBA00003416"/>
    </source>
</evidence>
<keyword evidence="4" id="KW-0233">DNA recombination</keyword>
<evidence type="ECO:0000313" key="7">
    <source>
        <dbReference type="EMBL" id="MFB9886954.1"/>
    </source>
</evidence>
<dbReference type="InterPro" id="IPR003798">
    <property type="entry name" value="DNA_recombination_RmuC"/>
</dbReference>
<reference evidence="7 8" key="1">
    <citation type="submission" date="2024-09" db="EMBL/GenBank/DDBJ databases">
        <authorList>
            <person name="Sun Q."/>
            <person name="Mori K."/>
        </authorList>
    </citation>
    <scope>NUCLEOTIDE SEQUENCE [LARGE SCALE GENOMIC DNA]</scope>
    <source>
        <strain evidence="7 8">ATCC 51285</strain>
    </source>
</reference>
<keyword evidence="3 5" id="KW-0175">Coiled coil</keyword>
<protein>
    <submittedName>
        <fullName evidence="7">DNA recombination protein RmuC</fullName>
    </submittedName>
</protein>
<evidence type="ECO:0000256" key="3">
    <source>
        <dbReference type="ARBA" id="ARBA00023054"/>
    </source>
</evidence>
<feature type="coiled-coil region" evidence="5">
    <location>
        <begin position="210"/>
        <end position="237"/>
    </location>
</feature>
<comment type="caution">
    <text evidence="7">The sequence shown here is derived from an EMBL/GenBank/DDBJ whole genome shotgun (WGS) entry which is preliminary data.</text>
</comment>
<keyword evidence="6" id="KW-0812">Transmembrane</keyword>
<dbReference type="EMBL" id="JBHLZN010000003">
    <property type="protein sequence ID" value="MFB9886954.1"/>
    <property type="molecule type" value="Genomic_DNA"/>
</dbReference>
<keyword evidence="6" id="KW-1133">Transmembrane helix</keyword>
<keyword evidence="6" id="KW-0472">Membrane</keyword>
<feature type="coiled-coil region" evidence="5">
    <location>
        <begin position="35"/>
        <end position="164"/>
    </location>
</feature>
<dbReference type="PANTHER" id="PTHR30563:SF0">
    <property type="entry name" value="DNA RECOMBINATION PROTEIN RMUC"/>
    <property type="match status" value="1"/>
</dbReference>
<evidence type="ECO:0000256" key="5">
    <source>
        <dbReference type="SAM" id="Coils"/>
    </source>
</evidence>
<comment type="similarity">
    <text evidence="2">Belongs to the RmuC family.</text>
</comment>
<name>A0ABV5ZEI7_9GAMM</name>
<dbReference type="PANTHER" id="PTHR30563">
    <property type="entry name" value="DNA RECOMBINATION PROTEIN RMUC"/>
    <property type="match status" value="1"/>
</dbReference>
<comment type="function">
    <text evidence="1">Involved in DNA recombination.</text>
</comment>
<gene>
    <name evidence="7" type="primary">rmuC</name>
    <name evidence="7" type="ORF">ACFFLH_11055</name>
</gene>
<dbReference type="RefSeq" id="WP_035460817.1">
    <property type="nucleotide sequence ID" value="NZ_JAUESS010000001.1"/>
</dbReference>
<organism evidence="7 8">
    <name type="scientific">Balneatrix alpica</name>
    <dbReference type="NCBI Taxonomy" id="75684"/>
    <lineage>
        <taxon>Bacteria</taxon>
        <taxon>Pseudomonadati</taxon>
        <taxon>Pseudomonadota</taxon>
        <taxon>Gammaproteobacteria</taxon>
        <taxon>Oceanospirillales</taxon>
        <taxon>Balneatrichaceae</taxon>
        <taxon>Balneatrix</taxon>
    </lineage>
</organism>
<accession>A0ABV5ZEI7</accession>
<dbReference type="Pfam" id="PF02646">
    <property type="entry name" value="RmuC"/>
    <property type="match status" value="1"/>
</dbReference>
<evidence type="ECO:0000256" key="2">
    <source>
        <dbReference type="ARBA" id="ARBA00009840"/>
    </source>
</evidence>
<evidence type="ECO:0000256" key="4">
    <source>
        <dbReference type="ARBA" id="ARBA00023172"/>
    </source>
</evidence>
<evidence type="ECO:0000313" key="8">
    <source>
        <dbReference type="Proteomes" id="UP001589628"/>
    </source>
</evidence>